<comment type="caution">
    <text evidence="1">The sequence shown here is derived from an EMBL/GenBank/DDBJ whole genome shotgun (WGS) entry which is preliminary data.</text>
</comment>
<keyword evidence="2" id="KW-1185">Reference proteome</keyword>
<dbReference type="Proteomes" id="UP001207468">
    <property type="component" value="Unassembled WGS sequence"/>
</dbReference>
<proteinExistence type="predicted"/>
<evidence type="ECO:0000313" key="2">
    <source>
        <dbReference type="Proteomes" id="UP001207468"/>
    </source>
</evidence>
<name>A0ACC0TSN8_9AGAM</name>
<reference evidence="1" key="1">
    <citation type="submission" date="2021-03" db="EMBL/GenBank/DDBJ databases">
        <title>Evolutionary priming and transition to the ectomycorrhizal habit in an iconic lineage of mushroom-forming fungi: is preadaptation a requirement?</title>
        <authorList>
            <consortium name="DOE Joint Genome Institute"/>
            <person name="Looney B.P."/>
            <person name="Miyauchi S."/>
            <person name="Morin E."/>
            <person name="Drula E."/>
            <person name="Courty P.E."/>
            <person name="Chicoki N."/>
            <person name="Fauchery L."/>
            <person name="Kohler A."/>
            <person name="Kuo A."/>
            <person name="LaButti K."/>
            <person name="Pangilinan J."/>
            <person name="Lipzen A."/>
            <person name="Riley R."/>
            <person name="Andreopoulos W."/>
            <person name="He G."/>
            <person name="Johnson J."/>
            <person name="Barry K.W."/>
            <person name="Grigoriev I.V."/>
            <person name="Nagy L."/>
            <person name="Hibbett D."/>
            <person name="Henrissat B."/>
            <person name="Matheny P.B."/>
            <person name="Labbe J."/>
            <person name="Martin A.F."/>
        </authorList>
    </citation>
    <scope>NUCLEOTIDE SEQUENCE</scope>
    <source>
        <strain evidence="1">BPL698</strain>
    </source>
</reference>
<dbReference type="EMBL" id="JAGFNK010001145">
    <property type="protein sequence ID" value="KAI9434407.1"/>
    <property type="molecule type" value="Genomic_DNA"/>
</dbReference>
<accession>A0ACC0TSN8</accession>
<protein>
    <submittedName>
        <fullName evidence="1">Uncharacterized protein</fullName>
    </submittedName>
</protein>
<sequence>MTKAAIEEACESLQRMFQPGDSVDKIQKNLRLAWAVIHDVLDAAEDVKMKGRVRNSEEFNVYIKSEDKRESLIRLVQKMAKNELDWEDLFKNEAFLKPEPTPDPDPFRAATERAWSGQFKGDLANVLLKTIADYLCRQWDSYARLTTIINSSGTGKSRIVDQLGKEVITVPMCLRKGYEGYPPPDVELRNWLLAWSSDRATVQRKLYGFARSLLVVTLSKLETIGSEHPDIAKFSEALSRKSFKEKSKDSVPLIIDRHKRLASAFRQCMTMGQSYRGTNVYRGSFYDDVIKMATEFAENSENVGDKVELGRGRGRSVSARSDWREGLHEAGENLCRFIDEYKVLDFKEGPRRPLVVLAFDEAHVLLDNPHEQKGWNLFSELHHILRQIDDFPIFSVFISTSGRFHFSREIRSDPSAWTRESNNPPLTLFSEISFDDVAYPALKDTVTIHKVVKIDWISHLGRPLFGSYWDYSEYRNEVGIMDYAKQKLLCGPTVLEDNPNGLLACLSVRFALAFNMDVSARDVNHVQVERHMRLRIAATVGLENLVTMAGSEPLLAEAAYDLMEETRMNAVCHLANHPNLNCIDRGRRGELVAALLIMQAFDVARAINRKRWVTVVDFMKALLPESNYEALLRSLPTSWPENHKKQMTFEEIFKDYGLWFNHVIKIECKEMISTRHLWKFVTRGAMILCGTNQDGIDIVLPAFLTTRELGPNSMTVVVIQVKNANAYGPNLDESLFDAMDSVVKSAILSTSPVDSSLDSDCEFTIQVSNTNKRKPTKPVGPSQPKKMKENVIPAPKVVNPELATEDMKPVIRVVFALASPTSAVAFRKRPPTKNDFDGFTAFDIWLAGLDRGTFNQIQEVDKKSYKLLLERSLMPHDGFTLKDEPDIGEKAKKAREPRRRRMAPLMLPDCGHHGIHL</sequence>
<organism evidence="1 2">
    <name type="scientific">Russula earlei</name>
    <dbReference type="NCBI Taxonomy" id="71964"/>
    <lineage>
        <taxon>Eukaryota</taxon>
        <taxon>Fungi</taxon>
        <taxon>Dikarya</taxon>
        <taxon>Basidiomycota</taxon>
        <taxon>Agaricomycotina</taxon>
        <taxon>Agaricomycetes</taxon>
        <taxon>Russulales</taxon>
        <taxon>Russulaceae</taxon>
        <taxon>Russula</taxon>
    </lineage>
</organism>
<evidence type="ECO:0000313" key="1">
    <source>
        <dbReference type="EMBL" id="KAI9434407.1"/>
    </source>
</evidence>
<gene>
    <name evidence="1" type="ORF">F5148DRAFT_1380453</name>
</gene>